<evidence type="ECO:0000313" key="4">
    <source>
        <dbReference type="EMBL" id="VFQ84241.1"/>
    </source>
</evidence>
<dbReference type="InterPro" id="IPR025724">
    <property type="entry name" value="GAG-pre-integrase_dom"/>
</dbReference>
<dbReference type="Pfam" id="PF13976">
    <property type="entry name" value="gag_pre-integrs"/>
    <property type="match status" value="1"/>
</dbReference>
<proteinExistence type="predicted"/>
<evidence type="ECO:0000313" key="5">
    <source>
        <dbReference type="Proteomes" id="UP000595140"/>
    </source>
</evidence>
<feature type="domain" description="Retrovirus-related Pol polyprotein from transposon TNT 1-94-like beta-barrel" evidence="3">
    <location>
        <begin position="51"/>
        <end position="131"/>
    </location>
</feature>
<dbReference type="OrthoDB" id="1683578at2759"/>
<dbReference type="AlphaFoldDB" id="A0A484M5U5"/>
<gene>
    <name evidence="4" type="ORF">CCAM_LOCUS26017</name>
</gene>
<dbReference type="Pfam" id="PF22936">
    <property type="entry name" value="Pol_BBD"/>
    <property type="match status" value="1"/>
</dbReference>
<dbReference type="PANTHER" id="PTHR47592:SF27">
    <property type="entry name" value="OS08G0421700 PROTEIN"/>
    <property type="match status" value="1"/>
</dbReference>
<dbReference type="InterPro" id="IPR054722">
    <property type="entry name" value="PolX-like_BBD"/>
</dbReference>
<evidence type="ECO:0000259" key="2">
    <source>
        <dbReference type="Pfam" id="PF13976"/>
    </source>
</evidence>
<dbReference type="EMBL" id="OOIL02002698">
    <property type="protein sequence ID" value="VFQ84241.1"/>
    <property type="molecule type" value="Genomic_DNA"/>
</dbReference>
<protein>
    <submittedName>
        <fullName evidence="4">Uncharacterized protein</fullName>
    </submittedName>
</protein>
<name>A0A484M5U5_9ASTE</name>
<reference evidence="4 5" key="1">
    <citation type="submission" date="2018-04" db="EMBL/GenBank/DDBJ databases">
        <authorList>
            <person name="Vogel A."/>
        </authorList>
    </citation>
    <scope>NUCLEOTIDE SEQUENCE [LARGE SCALE GENOMIC DNA]</scope>
</reference>
<evidence type="ECO:0000259" key="3">
    <source>
        <dbReference type="Pfam" id="PF22936"/>
    </source>
</evidence>
<sequence>MKRDQQKKKNDHHKEGDDKNTTATASTSDDGVSLVCTAGDCCHVDNSDSEWLVDTGASYHCVPHKEYFIDYRAGDFGSVKMGNQSSASIVGIGDIRVQTSVGCYMTLRDVRHIPDLRLNLLCANVLDQEGYKHTFGEGKWKLSKGSLTVARGKLCCTLYKTHLKVCTSELNAVEEKTSPNLWHRRLGHVSEKGIKLLAAVEIESGESSNQGEQNSPQVEEPTLRRSTRVRQPSRLYPSSEYILITDEGEPESLKEVLSHPDKDHWLKAMQEEMDSLKKNQTYDLVERPKGKKVLKSRYVFLTWFVYDLPRIGLEGEIVVGPAHFVWVPFFFGGGPNYVFPWLTNKRKEVKGLGSAGLTDRAERKKNRIERARRAGAEFSDQPHKSDHRRRSDRWIELKFSEVVPNT</sequence>
<organism evidence="4 5">
    <name type="scientific">Cuscuta campestris</name>
    <dbReference type="NCBI Taxonomy" id="132261"/>
    <lineage>
        <taxon>Eukaryota</taxon>
        <taxon>Viridiplantae</taxon>
        <taxon>Streptophyta</taxon>
        <taxon>Embryophyta</taxon>
        <taxon>Tracheophyta</taxon>
        <taxon>Spermatophyta</taxon>
        <taxon>Magnoliopsida</taxon>
        <taxon>eudicotyledons</taxon>
        <taxon>Gunneridae</taxon>
        <taxon>Pentapetalae</taxon>
        <taxon>asterids</taxon>
        <taxon>lamiids</taxon>
        <taxon>Solanales</taxon>
        <taxon>Convolvulaceae</taxon>
        <taxon>Cuscuteae</taxon>
        <taxon>Cuscuta</taxon>
        <taxon>Cuscuta subgen. Grammica</taxon>
        <taxon>Cuscuta sect. Cleistogrammica</taxon>
    </lineage>
</organism>
<dbReference type="PANTHER" id="PTHR47592">
    <property type="entry name" value="PBF68 PROTEIN"/>
    <property type="match status" value="1"/>
</dbReference>
<accession>A0A484M5U5</accession>
<feature type="domain" description="GAG-pre-integrase" evidence="2">
    <location>
        <begin position="158"/>
        <end position="200"/>
    </location>
</feature>
<keyword evidence="5" id="KW-1185">Reference proteome</keyword>
<feature type="compositionally biased region" description="Basic and acidic residues" evidence="1">
    <location>
        <begin position="368"/>
        <end position="384"/>
    </location>
</feature>
<feature type="compositionally biased region" description="Polar residues" evidence="1">
    <location>
        <begin position="205"/>
        <end position="217"/>
    </location>
</feature>
<dbReference type="Proteomes" id="UP000595140">
    <property type="component" value="Unassembled WGS sequence"/>
</dbReference>
<feature type="region of interest" description="Disordered" evidence="1">
    <location>
        <begin position="1"/>
        <end position="28"/>
    </location>
</feature>
<evidence type="ECO:0000256" key="1">
    <source>
        <dbReference type="SAM" id="MobiDB-lite"/>
    </source>
</evidence>
<feature type="compositionally biased region" description="Basic and acidic residues" evidence="1">
    <location>
        <begin position="1"/>
        <end position="20"/>
    </location>
</feature>
<feature type="region of interest" description="Disordered" evidence="1">
    <location>
        <begin position="360"/>
        <end position="390"/>
    </location>
</feature>
<feature type="region of interest" description="Disordered" evidence="1">
    <location>
        <begin position="205"/>
        <end position="231"/>
    </location>
</feature>